<name>A0A803PGN5_CANSA</name>
<dbReference type="SUPFAM" id="SSF103473">
    <property type="entry name" value="MFS general substrate transporter"/>
    <property type="match status" value="1"/>
</dbReference>
<proteinExistence type="predicted"/>
<dbReference type="InterPro" id="IPR036259">
    <property type="entry name" value="MFS_trans_sf"/>
</dbReference>
<evidence type="ECO:0000313" key="7">
    <source>
        <dbReference type="Proteomes" id="UP000596661"/>
    </source>
</evidence>
<evidence type="ECO:0000256" key="5">
    <source>
        <dbReference type="SAM" id="Phobius"/>
    </source>
</evidence>
<reference evidence="6" key="2">
    <citation type="submission" date="2021-03" db="UniProtKB">
        <authorList>
            <consortium name="EnsemblPlants"/>
        </authorList>
    </citation>
    <scope>IDENTIFICATION</scope>
</reference>
<evidence type="ECO:0000256" key="2">
    <source>
        <dbReference type="ARBA" id="ARBA00022692"/>
    </source>
</evidence>
<dbReference type="GO" id="GO:0022857">
    <property type="term" value="F:transmembrane transporter activity"/>
    <property type="evidence" value="ECO:0007669"/>
    <property type="project" value="InterPro"/>
</dbReference>
<dbReference type="OMA" id="GRFKYKI"/>
<keyword evidence="2 5" id="KW-0812">Transmembrane</keyword>
<dbReference type="EMBL" id="UZAU01000407">
    <property type="status" value="NOT_ANNOTATED_CDS"/>
    <property type="molecule type" value="Genomic_DNA"/>
</dbReference>
<reference evidence="6" key="1">
    <citation type="submission" date="2018-11" db="EMBL/GenBank/DDBJ databases">
        <authorList>
            <person name="Grassa J C."/>
        </authorList>
    </citation>
    <scope>NUCLEOTIDE SEQUENCE [LARGE SCALE GENOMIC DNA]</scope>
</reference>
<dbReference type="EnsemblPlants" id="evm.model.04.2416">
    <property type="protein sequence ID" value="cds.evm.model.04.2416"/>
    <property type="gene ID" value="evm.TU.04.2416"/>
</dbReference>
<organism evidence="6 7">
    <name type="scientific">Cannabis sativa</name>
    <name type="common">Hemp</name>
    <name type="synonym">Marijuana</name>
    <dbReference type="NCBI Taxonomy" id="3483"/>
    <lineage>
        <taxon>Eukaryota</taxon>
        <taxon>Viridiplantae</taxon>
        <taxon>Streptophyta</taxon>
        <taxon>Embryophyta</taxon>
        <taxon>Tracheophyta</taxon>
        <taxon>Spermatophyta</taxon>
        <taxon>Magnoliopsida</taxon>
        <taxon>eudicotyledons</taxon>
        <taxon>Gunneridae</taxon>
        <taxon>Pentapetalae</taxon>
        <taxon>rosids</taxon>
        <taxon>fabids</taxon>
        <taxon>Rosales</taxon>
        <taxon>Cannabaceae</taxon>
        <taxon>Cannabis</taxon>
    </lineage>
</organism>
<evidence type="ECO:0000256" key="1">
    <source>
        <dbReference type="ARBA" id="ARBA00004141"/>
    </source>
</evidence>
<evidence type="ECO:0000256" key="3">
    <source>
        <dbReference type="ARBA" id="ARBA00022989"/>
    </source>
</evidence>
<feature type="transmembrane region" description="Helical" evidence="5">
    <location>
        <begin position="87"/>
        <end position="113"/>
    </location>
</feature>
<evidence type="ECO:0000256" key="4">
    <source>
        <dbReference type="ARBA" id="ARBA00023136"/>
    </source>
</evidence>
<sequence length="172" mass="18858">MANEVFNALDIAKTQWYHFTAIIIADMGFFTDAYDLFCISLVTKMLGRIYYHVEGSTNPGTLPPEVSAAVNGVAFVEYSNKKTRGAFIAAVFAMQGLGITAGGVFAIVLSTLFEIKFKAPTFEVDPIGSTVPQADYLWRIVLMAGALPAAITFYWRLKMPKTARYTALVGCF</sequence>
<dbReference type="Pfam" id="PF00083">
    <property type="entry name" value="Sugar_tr"/>
    <property type="match status" value="1"/>
</dbReference>
<dbReference type="InterPro" id="IPR005828">
    <property type="entry name" value="MFS_sugar_transport-like"/>
</dbReference>
<comment type="subcellular location">
    <subcellularLocation>
        <location evidence="1">Membrane</location>
        <topology evidence="1">Multi-pass membrane protein</topology>
    </subcellularLocation>
</comment>
<dbReference type="Gene3D" id="1.20.1250.20">
    <property type="entry name" value="MFS general substrate transporter like domains"/>
    <property type="match status" value="1"/>
</dbReference>
<protein>
    <recommendedName>
        <fullName evidence="8">Phosphate transporter</fullName>
    </recommendedName>
</protein>
<feature type="transmembrane region" description="Helical" evidence="5">
    <location>
        <begin position="136"/>
        <end position="155"/>
    </location>
</feature>
<dbReference type="GO" id="GO:0016020">
    <property type="term" value="C:membrane"/>
    <property type="evidence" value="ECO:0007669"/>
    <property type="project" value="UniProtKB-SubCell"/>
</dbReference>
<evidence type="ECO:0008006" key="8">
    <source>
        <dbReference type="Google" id="ProtNLM"/>
    </source>
</evidence>
<keyword evidence="4 5" id="KW-0472">Membrane</keyword>
<dbReference type="Proteomes" id="UP000596661">
    <property type="component" value="Chromosome 4"/>
</dbReference>
<feature type="transmembrane region" description="Helical" evidence="5">
    <location>
        <begin position="16"/>
        <end position="42"/>
    </location>
</feature>
<dbReference type="AlphaFoldDB" id="A0A803PGN5"/>
<dbReference type="Gramene" id="evm.model.04.2416">
    <property type="protein sequence ID" value="cds.evm.model.04.2416"/>
    <property type="gene ID" value="evm.TU.04.2416"/>
</dbReference>
<keyword evidence="7" id="KW-1185">Reference proteome</keyword>
<dbReference type="PANTHER" id="PTHR24064">
    <property type="entry name" value="SOLUTE CARRIER FAMILY 22 MEMBER"/>
    <property type="match status" value="1"/>
</dbReference>
<keyword evidence="3 5" id="KW-1133">Transmembrane helix</keyword>
<evidence type="ECO:0000313" key="6">
    <source>
        <dbReference type="EnsemblPlants" id="cds.evm.model.04.2416"/>
    </source>
</evidence>
<accession>A0A803PGN5</accession>